<dbReference type="AlphaFoldDB" id="A0A2R6Y055"/>
<dbReference type="Proteomes" id="UP000244338">
    <property type="component" value="Unassembled WGS sequence"/>
</dbReference>
<comment type="caution">
    <text evidence="1">The sequence shown here is derived from an EMBL/GenBank/DDBJ whole genome shotgun (WGS) entry which is preliminary data.</text>
</comment>
<evidence type="ECO:0000313" key="1">
    <source>
        <dbReference type="EMBL" id="PTQ56012.1"/>
    </source>
</evidence>
<dbReference type="EMBL" id="PEBX01000053">
    <property type="protein sequence ID" value="PTQ56012.1"/>
    <property type="molecule type" value="Genomic_DNA"/>
</dbReference>
<gene>
    <name evidence="1" type="ORF">BSOLF_1027</name>
</gene>
<evidence type="ECO:0000313" key="2">
    <source>
        <dbReference type="Proteomes" id="UP000244338"/>
    </source>
</evidence>
<accession>A0A2R6Y055</accession>
<protein>
    <submittedName>
        <fullName evidence="1">Uncharacterized protein</fullName>
    </submittedName>
</protein>
<reference evidence="2" key="1">
    <citation type="journal article" date="2018" name="Sci. Rep.">
        <title>Lignite coal burning seam in the remote Altai Mountains harbors a hydrogen-driven thermophilic microbial community.</title>
        <authorList>
            <person name="Kadnikov V.V."/>
            <person name="Mardanov A.V."/>
            <person name="Ivasenko D.A."/>
            <person name="Antsiferov D.V."/>
            <person name="Beletsky A.V."/>
            <person name="Karnachuk O.V."/>
            <person name="Ravin N.V."/>
        </authorList>
    </citation>
    <scope>NUCLEOTIDE SEQUENCE [LARGE SCALE GENOMIC DNA]</scope>
</reference>
<organism evidence="1 2">
    <name type="scientific">Candidatus Carbonibacillus altaicus</name>
    <dbReference type="NCBI Taxonomy" id="2163959"/>
    <lineage>
        <taxon>Bacteria</taxon>
        <taxon>Bacillati</taxon>
        <taxon>Bacillota</taxon>
        <taxon>Bacilli</taxon>
        <taxon>Bacillales</taxon>
        <taxon>Candidatus Carbonibacillus</taxon>
    </lineage>
</organism>
<sequence>MRTWHKPAFSSGIVCFKVKDRRKNQRQAVLNVQRRKK</sequence>
<name>A0A2R6Y055_9BACL</name>
<proteinExistence type="predicted"/>